<organism evidence="1 2">
    <name type="scientific">Trifolium pratense</name>
    <name type="common">Red clover</name>
    <dbReference type="NCBI Taxonomy" id="57577"/>
    <lineage>
        <taxon>Eukaryota</taxon>
        <taxon>Viridiplantae</taxon>
        <taxon>Streptophyta</taxon>
        <taxon>Embryophyta</taxon>
        <taxon>Tracheophyta</taxon>
        <taxon>Spermatophyta</taxon>
        <taxon>Magnoliopsida</taxon>
        <taxon>eudicotyledons</taxon>
        <taxon>Gunneridae</taxon>
        <taxon>Pentapetalae</taxon>
        <taxon>rosids</taxon>
        <taxon>fabids</taxon>
        <taxon>Fabales</taxon>
        <taxon>Fabaceae</taxon>
        <taxon>Papilionoideae</taxon>
        <taxon>50 kb inversion clade</taxon>
        <taxon>NPAAA clade</taxon>
        <taxon>Hologalegina</taxon>
        <taxon>IRL clade</taxon>
        <taxon>Trifolieae</taxon>
        <taxon>Trifolium</taxon>
    </lineage>
</organism>
<gene>
    <name evidence="1" type="ORF">L195_g047559</name>
</gene>
<accession>A0A2K3MKW0</accession>
<dbReference type="AlphaFoldDB" id="A0A2K3MKW0"/>
<reference evidence="1 2" key="1">
    <citation type="journal article" date="2014" name="Am. J. Bot.">
        <title>Genome assembly and annotation for red clover (Trifolium pratense; Fabaceae).</title>
        <authorList>
            <person name="Istvanek J."/>
            <person name="Jaros M."/>
            <person name="Krenek A."/>
            <person name="Repkova J."/>
        </authorList>
    </citation>
    <scope>NUCLEOTIDE SEQUENCE [LARGE SCALE GENOMIC DNA]</scope>
    <source>
        <strain evidence="2">cv. Tatra</strain>
        <tissue evidence="1">Young leaves</tissue>
    </source>
</reference>
<evidence type="ECO:0008006" key="3">
    <source>
        <dbReference type="Google" id="ProtNLM"/>
    </source>
</evidence>
<sequence length="76" mass="9012">MRCIGLEDLSITDYMYLDPSSISVFVDRWHKETSNFHLPNLRCRSDGGAHWSEHVVRYREQGNEESIENHQDYAIR</sequence>
<protein>
    <recommendedName>
        <fullName evidence="3">Serine/threonine-protein phosphatase 7 long form-like protein</fullName>
    </recommendedName>
</protein>
<proteinExistence type="predicted"/>
<comment type="caution">
    <text evidence="1">The sequence shown here is derived from an EMBL/GenBank/DDBJ whole genome shotgun (WGS) entry which is preliminary data.</text>
</comment>
<dbReference type="EMBL" id="ASHM01066226">
    <property type="protein sequence ID" value="PNX91428.1"/>
    <property type="molecule type" value="Genomic_DNA"/>
</dbReference>
<evidence type="ECO:0000313" key="1">
    <source>
        <dbReference type="EMBL" id="PNX91428.1"/>
    </source>
</evidence>
<reference evidence="1 2" key="2">
    <citation type="journal article" date="2017" name="Front. Plant Sci.">
        <title>Gene Classification and Mining of Molecular Markers Useful in Red Clover (Trifolium pratense) Breeding.</title>
        <authorList>
            <person name="Istvanek J."/>
            <person name="Dluhosova J."/>
            <person name="Dluhos P."/>
            <person name="Patkova L."/>
            <person name="Nedelnik J."/>
            <person name="Repkova J."/>
        </authorList>
    </citation>
    <scope>NUCLEOTIDE SEQUENCE [LARGE SCALE GENOMIC DNA]</scope>
    <source>
        <strain evidence="2">cv. Tatra</strain>
        <tissue evidence="1">Young leaves</tissue>
    </source>
</reference>
<name>A0A2K3MKW0_TRIPR</name>
<dbReference type="Proteomes" id="UP000236291">
    <property type="component" value="Unassembled WGS sequence"/>
</dbReference>
<feature type="non-terminal residue" evidence="1">
    <location>
        <position position="76"/>
    </location>
</feature>
<evidence type="ECO:0000313" key="2">
    <source>
        <dbReference type="Proteomes" id="UP000236291"/>
    </source>
</evidence>